<organism evidence="3 4">
    <name type="scientific">Schaedlerella arabinosiphila</name>
    <dbReference type="NCBI Taxonomy" id="2044587"/>
    <lineage>
        <taxon>Bacteria</taxon>
        <taxon>Bacillati</taxon>
        <taxon>Bacillota</taxon>
        <taxon>Clostridia</taxon>
        <taxon>Lachnospirales</taxon>
        <taxon>Lachnospiraceae</taxon>
        <taxon>Schaedlerella</taxon>
    </lineage>
</organism>
<dbReference type="Proteomes" id="UP000274920">
    <property type="component" value="Unassembled WGS sequence"/>
</dbReference>
<keyword evidence="4" id="KW-1185">Reference proteome</keyword>
<sequence>MKEFDRLFRKIYEDNVNVKLSDERFYKLSDGYEAEQKQLDQEIEMLTAQVGEADTEVTNVAKLIAVTKKYTRIEELTPEIHNAFVD</sequence>
<name>A0A3R8R809_9FIRM</name>
<evidence type="ECO:0000256" key="1">
    <source>
        <dbReference type="SAM" id="Coils"/>
    </source>
</evidence>
<accession>A0A3R8R809</accession>
<reference evidence="3" key="1">
    <citation type="submission" date="2018-10" db="EMBL/GenBank/DDBJ databases">
        <title>Schaedlerella arabinophila gen. nov. sp. nov., isolated from the mouse intestinal tract and comparative analysis with the genome of the closely related altered Schaedler flora strain ASF502.</title>
        <authorList>
            <person name="Miyake S."/>
            <person name="Soh M."/>
            <person name="Seedorf H."/>
        </authorList>
    </citation>
    <scope>NUCLEOTIDE SEQUENCE [LARGE SCALE GENOMIC DNA]</scope>
    <source>
        <strain evidence="3">DSM 106076</strain>
    </source>
</reference>
<evidence type="ECO:0000313" key="4">
    <source>
        <dbReference type="Proteomes" id="UP000274920"/>
    </source>
</evidence>
<dbReference type="AlphaFoldDB" id="A0A3R8R809"/>
<dbReference type="EMBL" id="RHJS01000002">
    <property type="protein sequence ID" value="RRK34090.1"/>
    <property type="molecule type" value="Genomic_DNA"/>
</dbReference>
<evidence type="ECO:0000259" key="2">
    <source>
        <dbReference type="Pfam" id="PF14287"/>
    </source>
</evidence>
<gene>
    <name evidence="3" type="ORF">EBB54_24130</name>
</gene>
<feature type="domain" description="DUF4368" evidence="2">
    <location>
        <begin position="51"/>
        <end position="86"/>
    </location>
</feature>
<comment type="caution">
    <text evidence="3">The sequence shown here is derived from an EMBL/GenBank/DDBJ whole genome shotgun (WGS) entry which is preliminary data.</text>
</comment>
<feature type="coiled-coil region" evidence="1">
    <location>
        <begin position="29"/>
        <end position="56"/>
    </location>
</feature>
<evidence type="ECO:0000313" key="3">
    <source>
        <dbReference type="EMBL" id="RRK34090.1"/>
    </source>
</evidence>
<keyword evidence="1" id="KW-0175">Coiled coil</keyword>
<protein>
    <submittedName>
        <fullName evidence="3">DUF4368 domain-containing protein</fullName>
    </submittedName>
</protein>
<dbReference type="Pfam" id="PF14287">
    <property type="entry name" value="DUF4368"/>
    <property type="match status" value="1"/>
</dbReference>
<dbReference type="InterPro" id="IPR025378">
    <property type="entry name" value="DUF4368"/>
</dbReference>
<proteinExistence type="predicted"/>